<dbReference type="AlphaFoldDB" id="A0A8C4TH75"/>
<proteinExistence type="inferred from homology"/>
<dbReference type="InterPro" id="IPR001607">
    <property type="entry name" value="Znf_UBP"/>
</dbReference>
<dbReference type="SMART" id="SM00165">
    <property type="entry name" value="UBA"/>
    <property type="match status" value="1"/>
</dbReference>
<dbReference type="InterPro" id="IPR038765">
    <property type="entry name" value="Papain-like_cys_pep_sf"/>
</dbReference>
<evidence type="ECO:0000256" key="9">
    <source>
        <dbReference type="ARBA" id="ARBA00022801"/>
    </source>
</evidence>
<dbReference type="Proteomes" id="UP000694620">
    <property type="component" value="Unassembled WGS sequence"/>
</dbReference>
<evidence type="ECO:0000256" key="5">
    <source>
        <dbReference type="ARBA" id="ARBA00022723"/>
    </source>
</evidence>
<evidence type="ECO:0000256" key="6">
    <source>
        <dbReference type="ARBA" id="ARBA00022737"/>
    </source>
</evidence>
<keyword evidence="11" id="KW-0862">Zinc</keyword>
<evidence type="ECO:0000256" key="7">
    <source>
        <dbReference type="ARBA" id="ARBA00022771"/>
    </source>
</evidence>
<dbReference type="PROSITE" id="PS50271">
    <property type="entry name" value="ZF_UBP"/>
    <property type="match status" value="1"/>
</dbReference>
<gene>
    <name evidence="21" type="primary">USP13</name>
</gene>
<dbReference type="SMART" id="SM00290">
    <property type="entry name" value="ZnF_UBP"/>
    <property type="match status" value="1"/>
</dbReference>
<evidence type="ECO:0000256" key="15">
    <source>
        <dbReference type="ARBA" id="ARBA00049781"/>
    </source>
</evidence>
<evidence type="ECO:0000256" key="1">
    <source>
        <dbReference type="ARBA" id="ARBA00000707"/>
    </source>
</evidence>
<dbReference type="PROSITE" id="PS00972">
    <property type="entry name" value="USP_1"/>
    <property type="match status" value="1"/>
</dbReference>
<dbReference type="InterPro" id="IPR018200">
    <property type="entry name" value="USP_CS"/>
</dbReference>
<keyword evidence="5" id="KW-0479">Metal-binding</keyword>
<dbReference type="GO" id="GO:0016579">
    <property type="term" value="P:protein deubiquitination"/>
    <property type="evidence" value="ECO:0007669"/>
    <property type="project" value="InterPro"/>
</dbReference>
<sequence length="599" mass="67909">MLSEKLNMTHHIHTLVRYRNDKLEQQGDTKQVIPVNAGSNQTKKTTPLGVTIACDEVLNAKSPYRRQDPDSWEEEIQVSKHAISLKQLDNGVRIPPSGWKCSKCELQENLWLNLTDGSVLCGKWFFDGTGGNGHALDHYRETNYPLAVRVGSITPDGADVYSFQEEEAVIDPHLAEHLAHFGIDMLQMPKTENGFTCSEFKSRTHEWEVIQESGLKLKPVYGPGFTGIKNLGNSCYLTATMQVLFHIPEFQRAYVGNLQRIFDYSPLDPTQDFNTQMAKLGHGLLSGQYSKPPVKSELIEQVMKEEYKSFQNGISPRMFKALTSKGHPEFASSRQQDAQEFFLHLINQIERNSEGTETPSDVFRYLVEERIQCCQSRKVRYTHRVDYLMQLPVPVEAATNKEELIMYEVKRREAEVNKRMFPEVVRARIPFSACLQAWTEPENVDDFWSSALQAKSAGIKTSRFSSFPEYLVIQIKKFTFGLDWVPKKLDVSIDMPDLLDITFLRATGLQLGEEELPDIAPPIVIPDEPKASTNILVSAPEIDDSAVMQLAEMGFPLEACRKAVYYTGNMGAEVAFNWIIAHMEEPGMALFKWVCHASP</sequence>
<evidence type="ECO:0000256" key="16">
    <source>
        <dbReference type="ARBA" id="ARBA00049804"/>
    </source>
</evidence>
<name>A0A8C4TH75_ERPCA</name>
<dbReference type="Pfam" id="PF22562">
    <property type="entry name" value="UBA_7"/>
    <property type="match status" value="1"/>
</dbReference>
<evidence type="ECO:0000256" key="2">
    <source>
        <dbReference type="ARBA" id="ARBA00009085"/>
    </source>
</evidence>
<dbReference type="Gene3D" id="1.10.8.10">
    <property type="entry name" value="DNA helicase RuvA subunit, C-terminal domain"/>
    <property type="match status" value="1"/>
</dbReference>
<dbReference type="GO" id="GO:0004843">
    <property type="term" value="F:cysteine-type deubiquitinase activity"/>
    <property type="evidence" value="ECO:0007669"/>
    <property type="project" value="UniProtKB-EC"/>
</dbReference>
<comment type="catalytic activity">
    <reaction evidence="1">
        <text>Thiol-dependent hydrolysis of ester, thioester, amide, peptide and isopeptide bonds formed by the C-terminal Gly of ubiquitin (a 76-residue protein attached to proteins as an intracellular targeting signal).</text>
        <dbReference type="EC" id="3.4.19.12"/>
    </reaction>
</comment>
<dbReference type="FunFam" id="3.90.70.10:FF:000063">
    <property type="entry name" value="Ubiquitin carboxyl-terminal hydrolase"/>
    <property type="match status" value="1"/>
</dbReference>
<accession>A0A8C4TH75</accession>
<dbReference type="InterPro" id="IPR013083">
    <property type="entry name" value="Znf_RING/FYVE/PHD"/>
</dbReference>
<dbReference type="CDD" id="cd14384">
    <property type="entry name" value="UBA1_UBP13"/>
    <property type="match status" value="1"/>
</dbReference>
<evidence type="ECO:0000256" key="14">
    <source>
        <dbReference type="ARBA" id="ARBA00049780"/>
    </source>
</evidence>
<evidence type="ECO:0000259" key="20">
    <source>
        <dbReference type="PROSITE" id="PS50271"/>
    </source>
</evidence>
<keyword evidence="6" id="KW-0677">Repeat</keyword>
<evidence type="ECO:0000256" key="10">
    <source>
        <dbReference type="ARBA" id="ARBA00022807"/>
    </source>
</evidence>
<keyword evidence="4" id="KW-0645">Protease</keyword>
<dbReference type="InterPro" id="IPR050185">
    <property type="entry name" value="Ub_carboxyl-term_hydrolase"/>
</dbReference>
<evidence type="ECO:0000256" key="12">
    <source>
        <dbReference type="ARBA" id="ARBA00023006"/>
    </source>
</evidence>
<dbReference type="SUPFAM" id="SSF54001">
    <property type="entry name" value="Cysteine proteinases"/>
    <property type="match status" value="1"/>
</dbReference>
<dbReference type="GO" id="GO:0006508">
    <property type="term" value="P:proteolysis"/>
    <property type="evidence" value="ECO:0007669"/>
    <property type="project" value="UniProtKB-KW"/>
</dbReference>
<evidence type="ECO:0000256" key="4">
    <source>
        <dbReference type="ARBA" id="ARBA00022670"/>
    </source>
</evidence>
<feature type="domain" description="USP" evidence="19">
    <location>
        <begin position="226"/>
        <end position="599"/>
    </location>
</feature>
<keyword evidence="10" id="KW-0788">Thiol protease</keyword>
<dbReference type="Ensembl" id="ENSECRT00000029918.1">
    <property type="protein sequence ID" value="ENSECRP00000029301.1"/>
    <property type="gene ID" value="ENSECRG00000016205.1"/>
</dbReference>
<dbReference type="CDD" id="cd02658">
    <property type="entry name" value="Peptidase_C19B"/>
    <property type="match status" value="1"/>
</dbReference>
<evidence type="ECO:0000256" key="8">
    <source>
        <dbReference type="ARBA" id="ARBA00022786"/>
    </source>
</evidence>
<dbReference type="Pfam" id="PF02148">
    <property type="entry name" value="zf-UBP"/>
    <property type="match status" value="1"/>
</dbReference>
<dbReference type="PANTHER" id="PTHR21646:SF105">
    <property type="entry name" value="UBIQUITIN CARBOXYL-TERMINAL HYDROLASE 13"/>
    <property type="match status" value="1"/>
</dbReference>
<protein>
    <recommendedName>
        <fullName evidence="13">Ubiquitin carboxyl-terminal hydrolase 13</fullName>
        <ecNumber evidence="3">3.4.19.12</ecNumber>
    </recommendedName>
    <alternativeName>
        <fullName evidence="14">Deubiquitinating enzyme 13</fullName>
    </alternativeName>
    <alternativeName>
        <fullName evidence="15">Ubiquitin thioesterase 13</fullName>
    </alternativeName>
    <alternativeName>
        <fullName evidence="16">Ubiquitin-specific-processing protease 13</fullName>
    </alternativeName>
</protein>
<keyword evidence="8" id="KW-0833">Ubl conjugation pathway</keyword>
<dbReference type="InterPro" id="IPR015940">
    <property type="entry name" value="UBA"/>
</dbReference>
<dbReference type="SUPFAM" id="SSF57850">
    <property type="entry name" value="RING/U-box"/>
    <property type="match status" value="1"/>
</dbReference>
<dbReference type="GO" id="GO:0006914">
    <property type="term" value="P:autophagy"/>
    <property type="evidence" value="ECO:0007669"/>
    <property type="project" value="UniProtKB-KW"/>
</dbReference>
<evidence type="ECO:0000256" key="13">
    <source>
        <dbReference type="ARBA" id="ARBA00049736"/>
    </source>
</evidence>
<evidence type="ECO:0000256" key="11">
    <source>
        <dbReference type="ARBA" id="ARBA00022833"/>
    </source>
</evidence>
<evidence type="ECO:0000256" key="3">
    <source>
        <dbReference type="ARBA" id="ARBA00012759"/>
    </source>
</evidence>
<dbReference type="FunFam" id="1.10.8.10:FF:000016">
    <property type="entry name" value="Ubiquitin carboxyl-terminal hydrolase"/>
    <property type="match status" value="1"/>
</dbReference>
<reference evidence="21" key="2">
    <citation type="submission" date="2025-09" db="UniProtKB">
        <authorList>
            <consortium name="Ensembl"/>
        </authorList>
    </citation>
    <scope>IDENTIFICATION</scope>
</reference>
<dbReference type="InterPro" id="IPR028889">
    <property type="entry name" value="USP"/>
</dbReference>
<dbReference type="PANTHER" id="PTHR21646">
    <property type="entry name" value="UBIQUITIN CARBOXYL-TERMINAL HYDROLASE"/>
    <property type="match status" value="1"/>
</dbReference>
<keyword evidence="7 17" id="KW-0863">Zinc-finger</keyword>
<dbReference type="PROSITE" id="PS50030">
    <property type="entry name" value="UBA"/>
    <property type="match status" value="1"/>
</dbReference>
<organism evidence="21 22">
    <name type="scientific">Erpetoichthys calabaricus</name>
    <name type="common">Rope fish</name>
    <name type="synonym">Calamoichthys calabaricus</name>
    <dbReference type="NCBI Taxonomy" id="27687"/>
    <lineage>
        <taxon>Eukaryota</taxon>
        <taxon>Metazoa</taxon>
        <taxon>Chordata</taxon>
        <taxon>Craniata</taxon>
        <taxon>Vertebrata</taxon>
        <taxon>Euteleostomi</taxon>
        <taxon>Actinopterygii</taxon>
        <taxon>Polypteriformes</taxon>
        <taxon>Polypteridae</taxon>
        <taxon>Erpetoichthys</taxon>
    </lineage>
</organism>
<dbReference type="GO" id="GO:0008270">
    <property type="term" value="F:zinc ion binding"/>
    <property type="evidence" value="ECO:0007669"/>
    <property type="project" value="UniProtKB-KW"/>
</dbReference>
<evidence type="ECO:0000313" key="22">
    <source>
        <dbReference type="Proteomes" id="UP000694620"/>
    </source>
</evidence>
<keyword evidence="22" id="KW-1185">Reference proteome</keyword>
<dbReference type="Gene3D" id="3.90.70.10">
    <property type="entry name" value="Cysteine proteinases"/>
    <property type="match status" value="1"/>
</dbReference>
<reference evidence="21" key="1">
    <citation type="submission" date="2025-08" db="UniProtKB">
        <authorList>
            <consortium name="Ensembl"/>
        </authorList>
    </citation>
    <scope>IDENTIFICATION</scope>
</reference>
<feature type="domain" description="UBA" evidence="18">
    <location>
        <begin position="541"/>
        <end position="582"/>
    </location>
</feature>
<evidence type="ECO:0000259" key="19">
    <source>
        <dbReference type="PROSITE" id="PS50235"/>
    </source>
</evidence>
<dbReference type="Pfam" id="PF00443">
    <property type="entry name" value="UCH"/>
    <property type="match status" value="1"/>
</dbReference>
<evidence type="ECO:0000259" key="18">
    <source>
        <dbReference type="PROSITE" id="PS50030"/>
    </source>
</evidence>
<dbReference type="InterPro" id="IPR001394">
    <property type="entry name" value="Peptidase_C19_UCH"/>
</dbReference>
<keyword evidence="9" id="KW-0378">Hydrolase</keyword>
<dbReference type="EC" id="3.4.19.12" evidence="3"/>
<dbReference type="GeneTree" id="ENSGT00940000157401"/>
<dbReference type="FunFam" id="3.30.40.10:FF:000026">
    <property type="entry name" value="Ubiquitin carboxyl-terminal hydrolase"/>
    <property type="match status" value="1"/>
</dbReference>
<dbReference type="Gene3D" id="3.30.40.10">
    <property type="entry name" value="Zinc/RING finger domain, C3HC4 (zinc finger)"/>
    <property type="match status" value="1"/>
</dbReference>
<feature type="domain" description="UBP-type" evidence="20">
    <location>
        <begin position="77"/>
        <end position="185"/>
    </location>
</feature>
<keyword evidence="12" id="KW-0072">Autophagy</keyword>
<evidence type="ECO:0000256" key="17">
    <source>
        <dbReference type="PROSITE-ProRule" id="PRU00502"/>
    </source>
</evidence>
<comment type="similarity">
    <text evidence="2">Belongs to the peptidase C19 family.</text>
</comment>
<dbReference type="PROSITE" id="PS50235">
    <property type="entry name" value="USP_3"/>
    <property type="match status" value="1"/>
</dbReference>
<evidence type="ECO:0000313" key="21">
    <source>
        <dbReference type="Ensembl" id="ENSECRP00000029301.1"/>
    </source>
</evidence>